<evidence type="ECO:0000256" key="1">
    <source>
        <dbReference type="SAM" id="MobiDB-lite"/>
    </source>
</evidence>
<protein>
    <submittedName>
        <fullName evidence="2">Uncharacterized protein</fullName>
    </submittedName>
</protein>
<dbReference type="EMBL" id="JBHUGZ010000031">
    <property type="protein sequence ID" value="MFD1988116.1"/>
    <property type="molecule type" value="Genomic_DNA"/>
</dbReference>
<evidence type="ECO:0000313" key="2">
    <source>
        <dbReference type="EMBL" id="MFD1988116.1"/>
    </source>
</evidence>
<keyword evidence="3" id="KW-1185">Reference proteome</keyword>
<evidence type="ECO:0000313" key="3">
    <source>
        <dbReference type="Proteomes" id="UP001597405"/>
    </source>
</evidence>
<feature type="region of interest" description="Disordered" evidence="1">
    <location>
        <begin position="34"/>
        <end position="62"/>
    </location>
</feature>
<sequence length="158" mass="17611">MSQTISENDRQPCSGSQCHCVGSPLADDGVATFPACGRRKQPEDHKRPIARKARPTPTISTNGNMKLCIDSNGSFDNCNTYAENRKISIEYIIDDRKKFRIDNFTIGKTDISTTMNIDKESTSKGAIEKTKKFQKMISSDMSKGIKPTLFAHENRCSI</sequence>
<organism evidence="2 3">
    <name type="scientific">Mesorhizobium newzealandense</name>
    <dbReference type="NCBI Taxonomy" id="1300302"/>
    <lineage>
        <taxon>Bacteria</taxon>
        <taxon>Pseudomonadati</taxon>
        <taxon>Pseudomonadota</taxon>
        <taxon>Alphaproteobacteria</taxon>
        <taxon>Hyphomicrobiales</taxon>
        <taxon>Phyllobacteriaceae</taxon>
        <taxon>Mesorhizobium</taxon>
    </lineage>
</organism>
<comment type="caution">
    <text evidence="2">The sequence shown here is derived from an EMBL/GenBank/DDBJ whole genome shotgun (WGS) entry which is preliminary data.</text>
</comment>
<name>A0ABW4ULY9_9HYPH</name>
<dbReference type="Proteomes" id="UP001597405">
    <property type="component" value="Unassembled WGS sequence"/>
</dbReference>
<dbReference type="RefSeq" id="WP_379106742.1">
    <property type="nucleotide sequence ID" value="NZ_JBHUGZ010000031.1"/>
</dbReference>
<reference evidence="3" key="1">
    <citation type="journal article" date="2019" name="Int. J. Syst. Evol. Microbiol.">
        <title>The Global Catalogue of Microorganisms (GCM) 10K type strain sequencing project: providing services to taxonomists for standard genome sequencing and annotation.</title>
        <authorList>
            <consortium name="The Broad Institute Genomics Platform"/>
            <consortium name="The Broad Institute Genome Sequencing Center for Infectious Disease"/>
            <person name="Wu L."/>
            <person name="Ma J."/>
        </authorList>
    </citation>
    <scope>NUCLEOTIDE SEQUENCE [LARGE SCALE GENOMIC DNA]</scope>
    <source>
        <strain evidence="3">CGMCC 1.16225</strain>
    </source>
</reference>
<proteinExistence type="predicted"/>
<accession>A0ABW4ULY9</accession>
<gene>
    <name evidence="2" type="ORF">ACFSOZ_37485</name>
</gene>